<dbReference type="RefSeq" id="WP_310502417.1">
    <property type="nucleotide sequence ID" value="NZ_JAVDSB010000022.1"/>
</dbReference>
<feature type="binding site" evidence="10">
    <location>
        <position position="151"/>
    </location>
    <ligand>
        <name>substrate</name>
    </ligand>
</feature>
<comment type="similarity">
    <text evidence="10 11">Belongs to the phosphoglycerate kinase family.</text>
</comment>
<comment type="subcellular location">
    <subcellularLocation>
        <location evidence="10">Cytoplasm</location>
    </subcellularLocation>
</comment>
<accession>A0ABU1P642</accession>
<comment type="pathway">
    <text evidence="2 10">Carbohydrate degradation; glycolysis; pyruvate from D-glyceraldehyde 3-phosphate: step 2/5.</text>
</comment>
<dbReference type="EMBL" id="JAVDSB010000022">
    <property type="protein sequence ID" value="MDR6555019.1"/>
    <property type="molecule type" value="Genomic_DNA"/>
</dbReference>
<dbReference type="PANTHER" id="PTHR11406">
    <property type="entry name" value="PHOSPHOGLYCERATE KINASE"/>
    <property type="match status" value="1"/>
</dbReference>
<organism evidence="12 13">
    <name type="scientific">Paenibacillus qinlingensis</name>
    <dbReference type="NCBI Taxonomy" id="1837343"/>
    <lineage>
        <taxon>Bacteria</taxon>
        <taxon>Bacillati</taxon>
        <taxon>Bacillota</taxon>
        <taxon>Bacilli</taxon>
        <taxon>Bacillales</taxon>
        <taxon>Paenibacillaceae</taxon>
        <taxon>Paenibacillus</taxon>
    </lineage>
</organism>
<feature type="binding site" evidence="10">
    <location>
        <begin position="59"/>
        <end position="62"/>
    </location>
    <ligand>
        <name>substrate</name>
    </ligand>
</feature>
<dbReference type="CDD" id="cd00318">
    <property type="entry name" value="Phosphoglycerate_kinase"/>
    <property type="match status" value="1"/>
</dbReference>
<dbReference type="PANTHER" id="PTHR11406:SF23">
    <property type="entry name" value="PHOSPHOGLYCERATE KINASE 1, CHLOROPLASTIC-RELATED"/>
    <property type="match status" value="1"/>
</dbReference>
<dbReference type="HAMAP" id="MF_00145">
    <property type="entry name" value="Phosphoglyc_kinase"/>
    <property type="match status" value="1"/>
</dbReference>
<keyword evidence="7 10" id="KW-0418">Kinase</keyword>
<dbReference type="InterPro" id="IPR001576">
    <property type="entry name" value="Phosphoglycerate_kinase"/>
</dbReference>
<dbReference type="GO" id="GO:0004618">
    <property type="term" value="F:phosphoglycerate kinase activity"/>
    <property type="evidence" value="ECO:0007669"/>
    <property type="project" value="UniProtKB-EC"/>
</dbReference>
<name>A0ABU1P642_9BACL</name>
<comment type="catalytic activity">
    <reaction evidence="1 10 11">
        <text>(2R)-3-phosphoglycerate + ATP = (2R)-3-phospho-glyceroyl phosphate + ADP</text>
        <dbReference type="Rhea" id="RHEA:14801"/>
        <dbReference type="ChEBI" id="CHEBI:30616"/>
        <dbReference type="ChEBI" id="CHEBI:57604"/>
        <dbReference type="ChEBI" id="CHEBI:58272"/>
        <dbReference type="ChEBI" id="CHEBI:456216"/>
        <dbReference type="EC" id="2.7.2.3"/>
    </reaction>
</comment>
<dbReference type="PROSITE" id="PS00111">
    <property type="entry name" value="PGLYCERATE_KINASE"/>
    <property type="match status" value="1"/>
</dbReference>
<comment type="caution">
    <text evidence="12">The sequence shown here is derived from an EMBL/GenBank/DDBJ whole genome shotgun (WGS) entry which is preliminary data.</text>
</comment>
<keyword evidence="5 10" id="KW-0808">Transferase</keyword>
<reference evidence="12 13" key="1">
    <citation type="submission" date="2023-07" db="EMBL/GenBank/DDBJ databases">
        <title>Sorghum-associated microbial communities from plants grown in Nebraska, USA.</title>
        <authorList>
            <person name="Schachtman D."/>
        </authorList>
    </citation>
    <scope>NUCLEOTIDE SEQUENCE [LARGE SCALE GENOMIC DNA]</scope>
    <source>
        <strain evidence="12 13">CC258</strain>
    </source>
</reference>
<keyword evidence="8 10" id="KW-0067">ATP-binding</keyword>
<evidence type="ECO:0000256" key="5">
    <source>
        <dbReference type="ARBA" id="ARBA00022679"/>
    </source>
</evidence>
<dbReference type="InterPro" id="IPR036043">
    <property type="entry name" value="Phosphoglycerate_kinase_sf"/>
</dbReference>
<keyword evidence="10" id="KW-0963">Cytoplasm</keyword>
<evidence type="ECO:0000256" key="2">
    <source>
        <dbReference type="ARBA" id="ARBA00004838"/>
    </source>
</evidence>
<gene>
    <name evidence="10" type="primary">pgk</name>
    <name evidence="12" type="ORF">J2736_006262</name>
</gene>
<evidence type="ECO:0000256" key="4">
    <source>
        <dbReference type="ARBA" id="ARBA00016471"/>
    </source>
</evidence>
<evidence type="ECO:0000313" key="12">
    <source>
        <dbReference type="EMBL" id="MDR6555019.1"/>
    </source>
</evidence>
<evidence type="ECO:0000256" key="11">
    <source>
        <dbReference type="RuleBase" id="RU000532"/>
    </source>
</evidence>
<dbReference type="Proteomes" id="UP001267290">
    <property type="component" value="Unassembled WGS sequence"/>
</dbReference>
<comment type="subunit">
    <text evidence="10">Monomer.</text>
</comment>
<evidence type="ECO:0000256" key="3">
    <source>
        <dbReference type="ARBA" id="ARBA00013061"/>
    </source>
</evidence>
<keyword evidence="9 10" id="KW-0324">Glycolysis</keyword>
<feature type="binding site" evidence="10">
    <location>
        <position position="323"/>
    </location>
    <ligand>
        <name>ATP</name>
        <dbReference type="ChEBI" id="CHEBI:30616"/>
    </ligand>
</feature>
<dbReference type="PIRSF" id="PIRSF000724">
    <property type="entry name" value="Pgk"/>
    <property type="match status" value="1"/>
</dbReference>
<dbReference type="SUPFAM" id="SSF53748">
    <property type="entry name" value="Phosphoglycerate kinase"/>
    <property type="match status" value="1"/>
</dbReference>
<evidence type="ECO:0000313" key="13">
    <source>
        <dbReference type="Proteomes" id="UP001267290"/>
    </source>
</evidence>
<dbReference type="Pfam" id="PF00162">
    <property type="entry name" value="PGK"/>
    <property type="match status" value="1"/>
</dbReference>
<feature type="binding site" evidence="10">
    <location>
        <begin position="349"/>
        <end position="352"/>
    </location>
    <ligand>
        <name>ATP</name>
        <dbReference type="ChEBI" id="CHEBI:30616"/>
    </ligand>
</feature>
<feature type="binding site" evidence="10">
    <location>
        <begin position="21"/>
        <end position="23"/>
    </location>
    <ligand>
        <name>substrate</name>
    </ligand>
</feature>
<evidence type="ECO:0000256" key="8">
    <source>
        <dbReference type="ARBA" id="ARBA00022840"/>
    </source>
</evidence>
<evidence type="ECO:0000256" key="7">
    <source>
        <dbReference type="ARBA" id="ARBA00022777"/>
    </source>
</evidence>
<protein>
    <recommendedName>
        <fullName evidence="4 10">Phosphoglycerate kinase</fullName>
        <ecNumber evidence="3 10">2.7.2.3</ecNumber>
    </recommendedName>
</protein>
<dbReference type="InterPro" id="IPR015824">
    <property type="entry name" value="Phosphoglycerate_kinase_N"/>
</dbReference>
<evidence type="ECO:0000256" key="1">
    <source>
        <dbReference type="ARBA" id="ARBA00000642"/>
    </source>
</evidence>
<keyword evidence="6 10" id="KW-0547">Nucleotide-binding</keyword>
<dbReference type="PRINTS" id="PR00477">
    <property type="entry name" value="PHGLYCKINASE"/>
</dbReference>
<sequence length="393" mass="42026">MNKKSVRDVEVAGKRVFVRVDFNVPVENGQITDDTRIRETLPTIKYLVEQGAKVILAAHFGRPNGQVVEELRLTPVAAKLAELLGQNVIKADQSVGEIVKAQVDALENGDVLLLENVRFNEGEEKNDPELAKAFADLADLFVNDAFGAAHRAHASTSGIAAYIPAVSGLLMEKELDVLGKALNNPERPFTAIVGGSKVKDKIAVIENLLNIADNVLIGGGLSYTFLKAQGYEIGKSLLDNSKLDLALSFIAKAKEKGVNFLLPVDIVVTDKFSADANTQIVDIDSIPADWEGIDIGPKTREMYADVIAKSKLVVWNGPMGVFEIEPFSHGTRAVAQACATSEGYTVIGGGDSAAATEKFHLAEQMNHMSTGGGASLEFMEGKALPGVVALNDK</sequence>
<proteinExistence type="inferred from homology"/>
<dbReference type="Gene3D" id="3.40.50.1260">
    <property type="entry name" value="Phosphoglycerate kinase, N-terminal domain"/>
    <property type="match status" value="2"/>
</dbReference>
<feature type="binding site" evidence="10">
    <location>
        <position position="292"/>
    </location>
    <ligand>
        <name>ATP</name>
        <dbReference type="ChEBI" id="CHEBI:30616"/>
    </ligand>
</feature>
<feature type="binding site" evidence="10">
    <location>
        <position position="201"/>
    </location>
    <ligand>
        <name>ATP</name>
        <dbReference type="ChEBI" id="CHEBI:30616"/>
    </ligand>
</feature>
<dbReference type="InterPro" id="IPR015911">
    <property type="entry name" value="Phosphoglycerate_kinase_CS"/>
</dbReference>
<evidence type="ECO:0000256" key="6">
    <source>
        <dbReference type="ARBA" id="ARBA00022741"/>
    </source>
</evidence>
<feature type="binding site" evidence="10">
    <location>
        <position position="118"/>
    </location>
    <ligand>
        <name>substrate</name>
    </ligand>
</feature>
<feature type="binding site" evidence="10">
    <location>
        <position position="36"/>
    </location>
    <ligand>
        <name>substrate</name>
    </ligand>
</feature>
<dbReference type="EC" id="2.7.2.3" evidence="3 10"/>
<evidence type="ECO:0000256" key="9">
    <source>
        <dbReference type="ARBA" id="ARBA00023152"/>
    </source>
</evidence>
<keyword evidence="13" id="KW-1185">Reference proteome</keyword>
<evidence type="ECO:0000256" key="10">
    <source>
        <dbReference type="HAMAP-Rule" id="MF_00145"/>
    </source>
</evidence>